<reference evidence="3 4" key="1">
    <citation type="submission" date="2018-07" db="EMBL/GenBank/DDBJ databases">
        <title>Thalassococcus profundi sp. nov., a marine bacterium isolated from deep seawater of Okinawa Trough.</title>
        <authorList>
            <person name="Yu M."/>
        </authorList>
    </citation>
    <scope>NUCLEOTIDE SEQUENCE [LARGE SCALE GENOMIC DNA]</scope>
    <source>
        <strain evidence="3 4">WRAS1</strain>
    </source>
</reference>
<evidence type="ECO:0000256" key="1">
    <source>
        <dbReference type="SAM" id="Phobius"/>
    </source>
</evidence>
<name>A0A369TWY7_9RHOB</name>
<dbReference type="OrthoDB" id="5702018at2"/>
<organism evidence="3 4">
    <name type="scientific">Thalassococcus profundi</name>
    <dbReference type="NCBI Taxonomy" id="2282382"/>
    <lineage>
        <taxon>Bacteria</taxon>
        <taxon>Pseudomonadati</taxon>
        <taxon>Pseudomonadota</taxon>
        <taxon>Alphaproteobacteria</taxon>
        <taxon>Rhodobacterales</taxon>
        <taxon>Roseobacteraceae</taxon>
        <taxon>Thalassococcus</taxon>
    </lineage>
</organism>
<dbReference type="Proteomes" id="UP000253977">
    <property type="component" value="Unassembled WGS sequence"/>
</dbReference>
<dbReference type="Pfam" id="PF06724">
    <property type="entry name" value="DUF1206"/>
    <property type="match status" value="3"/>
</dbReference>
<dbReference type="AlphaFoldDB" id="A0A369TWY7"/>
<feature type="transmembrane region" description="Helical" evidence="1">
    <location>
        <begin position="174"/>
        <end position="195"/>
    </location>
</feature>
<evidence type="ECO:0000313" key="4">
    <source>
        <dbReference type="Proteomes" id="UP000253977"/>
    </source>
</evidence>
<keyword evidence="4" id="KW-1185">Reference proteome</keyword>
<comment type="caution">
    <text evidence="3">The sequence shown here is derived from an EMBL/GenBank/DDBJ whole genome shotgun (WGS) entry which is preliminary data.</text>
</comment>
<evidence type="ECO:0000259" key="2">
    <source>
        <dbReference type="Pfam" id="PF06724"/>
    </source>
</evidence>
<proteinExistence type="predicted"/>
<feature type="transmembrane region" description="Helical" evidence="1">
    <location>
        <begin position="81"/>
        <end position="107"/>
    </location>
</feature>
<dbReference type="EMBL" id="QPMK01000003">
    <property type="protein sequence ID" value="RDD67476.1"/>
    <property type="molecule type" value="Genomic_DNA"/>
</dbReference>
<feature type="domain" description="DUF1206" evidence="2">
    <location>
        <begin position="85"/>
        <end position="151"/>
    </location>
</feature>
<dbReference type="InterPro" id="IPR009597">
    <property type="entry name" value="DUF1206"/>
</dbReference>
<keyword evidence="1" id="KW-0812">Transmembrane</keyword>
<feature type="domain" description="DUF1206" evidence="2">
    <location>
        <begin position="3"/>
        <end position="70"/>
    </location>
</feature>
<feature type="transmembrane region" description="Helical" evidence="1">
    <location>
        <begin position="47"/>
        <end position="69"/>
    </location>
</feature>
<feature type="transmembrane region" description="Helical" evidence="1">
    <location>
        <begin position="215"/>
        <end position="234"/>
    </location>
</feature>
<gene>
    <name evidence="3" type="ORF">DU478_05045</name>
</gene>
<accession>A0A369TWY7</accession>
<feature type="domain" description="DUF1206" evidence="2">
    <location>
        <begin position="174"/>
        <end position="243"/>
    </location>
</feature>
<keyword evidence="1" id="KW-0472">Membrane</keyword>
<keyword evidence="1" id="KW-1133">Transmembrane helix</keyword>
<evidence type="ECO:0000313" key="3">
    <source>
        <dbReference type="EMBL" id="RDD67476.1"/>
    </source>
</evidence>
<feature type="transmembrane region" description="Helical" evidence="1">
    <location>
        <begin position="127"/>
        <end position="147"/>
    </location>
</feature>
<sequence length="269" mass="27625">MRLGYAARGITYAITGSLALTAALWSGNAEGTTGALATLRAAPWGTALLWVIAAGLICYCLWRLICAAYDLEDEGTDAKGLVARAGQTITGLLHAGIGLSVAGLAMGGGSGGSGAQDWTQRLMSLPYGKAVVIAVGLITIAAGIYYAHKGLSEKYKSALRLTPTTQKLNPVMKFGFVAQGVVIGIIGALIVLAGWTADASEAGGVGAALEQLRSVAYGRILLGVTALGLIAFAVENFVEAAYRIVPRCADPDIKTLATRAKDKAREAAA</sequence>
<protein>
    <submittedName>
        <fullName evidence="3">DUF1206 domain-containing protein</fullName>
    </submittedName>
</protein>